<name>A0A0F9S5Y3_9ZZZZ</name>
<dbReference type="SMART" id="SM00729">
    <property type="entry name" value="Elp3"/>
    <property type="match status" value="1"/>
</dbReference>
<feature type="compositionally biased region" description="Basic and acidic residues" evidence="13">
    <location>
        <begin position="327"/>
        <end position="336"/>
    </location>
</feature>
<keyword evidence="8" id="KW-0411">Iron-sulfur</keyword>
<evidence type="ECO:0000256" key="3">
    <source>
        <dbReference type="ARBA" id="ARBA00022485"/>
    </source>
</evidence>
<dbReference type="FunFam" id="3.20.20.70:FF:000057">
    <property type="entry name" value="GTP 3',8-cyclase"/>
    <property type="match status" value="1"/>
</dbReference>
<dbReference type="UniPathway" id="UPA00344"/>
<keyword evidence="11" id="KW-0456">Lyase</keyword>
<comment type="caution">
    <text evidence="15">The sequence shown here is derived from an EMBL/GenBank/DDBJ whole genome shotgun (WGS) entry which is preliminary data.</text>
</comment>
<evidence type="ECO:0000313" key="15">
    <source>
        <dbReference type="EMBL" id="KKN24728.1"/>
    </source>
</evidence>
<dbReference type="SFLD" id="SFLDG01067">
    <property type="entry name" value="SPASM/twitch_domain_containing"/>
    <property type="match status" value="1"/>
</dbReference>
<dbReference type="GO" id="GO:0061798">
    <property type="term" value="F:GTP 3',8'-cyclase activity"/>
    <property type="evidence" value="ECO:0007669"/>
    <property type="project" value="UniProtKB-EC"/>
</dbReference>
<gene>
    <name evidence="15" type="ORF">LCGC14_0891950</name>
</gene>
<dbReference type="AlphaFoldDB" id="A0A0F9S5Y3"/>
<dbReference type="PANTHER" id="PTHR22960:SF0">
    <property type="entry name" value="MOLYBDENUM COFACTOR BIOSYNTHESIS PROTEIN 1"/>
    <property type="match status" value="1"/>
</dbReference>
<reference evidence="15" key="1">
    <citation type="journal article" date="2015" name="Nature">
        <title>Complex archaea that bridge the gap between prokaryotes and eukaryotes.</title>
        <authorList>
            <person name="Spang A."/>
            <person name="Saw J.H."/>
            <person name="Jorgensen S.L."/>
            <person name="Zaremba-Niedzwiedzka K."/>
            <person name="Martijn J."/>
            <person name="Lind A.E."/>
            <person name="van Eijk R."/>
            <person name="Schleper C."/>
            <person name="Guy L."/>
            <person name="Ettema T.J."/>
        </authorList>
    </citation>
    <scope>NUCLEOTIDE SEQUENCE</scope>
</reference>
<dbReference type="Pfam" id="PF06463">
    <property type="entry name" value="Mob_synth_C"/>
    <property type="match status" value="1"/>
</dbReference>
<evidence type="ECO:0000256" key="9">
    <source>
        <dbReference type="ARBA" id="ARBA00023134"/>
    </source>
</evidence>
<dbReference type="SUPFAM" id="SSF102114">
    <property type="entry name" value="Radical SAM enzymes"/>
    <property type="match status" value="1"/>
</dbReference>
<dbReference type="CDD" id="cd21117">
    <property type="entry name" value="Twitch_MoaA"/>
    <property type="match status" value="1"/>
</dbReference>
<dbReference type="HAMAP" id="MF_01225_B">
    <property type="entry name" value="MoaA_B"/>
    <property type="match status" value="1"/>
</dbReference>
<dbReference type="GO" id="GO:0006777">
    <property type="term" value="P:Mo-molybdopterin cofactor biosynthetic process"/>
    <property type="evidence" value="ECO:0007669"/>
    <property type="project" value="UniProtKB-KW"/>
</dbReference>
<dbReference type="Pfam" id="PF04055">
    <property type="entry name" value="Radical_SAM"/>
    <property type="match status" value="1"/>
</dbReference>
<dbReference type="InterPro" id="IPR010505">
    <property type="entry name" value="MoaA_twitch"/>
</dbReference>
<dbReference type="EC" id="4.1.99.22" evidence="2"/>
<evidence type="ECO:0000256" key="12">
    <source>
        <dbReference type="ARBA" id="ARBA00048697"/>
    </source>
</evidence>
<evidence type="ECO:0000259" key="14">
    <source>
        <dbReference type="PROSITE" id="PS51918"/>
    </source>
</evidence>
<keyword evidence="9" id="KW-0342">GTP-binding</keyword>
<feature type="region of interest" description="Disordered" evidence="13">
    <location>
        <begin position="327"/>
        <end position="349"/>
    </location>
</feature>
<evidence type="ECO:0000256" key="4">
    <source>
        <dbReference type="ARBA" id="ARBA00022691"/>
    </source>
</evidence>
<dbReference type="PANTHER" id="PTHR22960">
    <property type="entry name" value="MOLYBDOPTERIN COFACTOR SYNTHESIS PROTEIN A"/>
    <property type="match status" value="1"/>
</dbReference>
<dbReference type="EMBL" id="LAZR01002861">
    <property type="protein sequence ID" value="KKN24728.1"/>
    <property type="molecule type" value="Genomic_DNA"/>
</dbReference>
<dbReference type="GO" id="GO:0046872">
    <property type="term" value="F:metal ion binding"/>
    <property type="evidence" value="ECO:0007669"/>
    <property type="project" value="UniProtKB-KW"/>
</dbReference>
<dbReference type="InterPro" id="IPR007197">
    <property type="entry name" value="rSAM"/>
</dbReference>
<dbReference type="InterPro" id="IPR013785">
    <property type="entry name" value="Aldolase_TIM"/>
</dbReference>
<keyword evidence="6" id="KW-0547">Nucleotide-binding</keyword>
<dbReference type="InterPro" id="IPR000385">
    <property type="entry name" value="MoaA_NifB_PqqE_Fe-S-bd_CS"/>
</dbReference>
<dbReference type="InterPro" id="IPR058240">
    <property type="entry name" value="rSAM_sf"/>
</dbReference>
<dbReference type="NCBIfam" id="TIGR02666">
    <property type="entry name" value="moaA"/>
    <property type="match status" value="1"/>
</dbReference>
<keyword evidence="7" id="KW-0408">Iron</keyword>
<dbReference type="GO" id="GO:0061799">
    <property type="term" value="F:cyclic pyranopterin monophosphate synthase activity"/>
    <property type="evidence" value="ECO:0007669"/>
    <property type="project" value="TreeGrafter"/>
</dbReference>
<feature type="domain" description="Radical SAM core" evidence="14">
    <location>
        <begin position="22"/>
        <end position="248"/>
    </location>
</feature>
<evidence type="ECO:0000256" key="7">
    <source>
        <dbReference type="ARBA" id="ARBA00023004"/>
    </source>
</evidence>
<dbReference type="PROSITE" id="PS01305">
    <property type="entry name" value="MOAA_NIFB_PQQE"/>
    <property type="match status" value="1"/>
</dbReference>
<evidence type="ECO:0000256" key="11">
    <source>
        <dbReference type="ARBA" id="ARBA00023239"/>
    </source>
</evidence>
<evidence type="ECO:0000256" key="13">
    <source>
        <dbReference type="SAM" id="MobiDB-lite"/>
    </source>
</evidence>
<sequence length="349" mass="39292">MPLAPAWADVYLYCMNAPLIDPFARAITYLRVSVTDRCDFRCVYCMSENMTFLPKKELLTLEELDRLCTNFIDLGVQKLRITGGEPLVRKGIMTFFDSMTRHLDAGTLKELTLTTNGSQLERFATDLYAAGVRRVNVSLDTLDDQKFADITRWGRLPQVLRGIDAAQAAGLRVKINAVALKGFNEAELPSMTAWCADRGIDLTWIEVMPMGDLGNEDRLGQYWSLKDVRKTYEDHYTVTDLAENSGGPARYVRLEETGQKIGFITPLSHNFCESCNRVRITCTGEIFMCLGQEDVADLRAPLRNHPDDDAPLKDAIRAAINLKPKGHDFDYSRQKLDGQMPRHMSHTGG</sequence>
<dbReference type="PROSITE" id="PS51918">
    <property type="entry name" value="RADICAL_SAM"/>
    <property type="match status" value="1"/>
</dbReference>
<keyword evidence="5" id="KW-0479">Metal-binding</keyword>
<evidence type="ECO:0000256" key="6">
    <source>
        <dbReference type="ARBA" id="ARBA00022741"/>
    </source>
</evidence>
<evidence type="ECO:0000256" key="2">
    <source>
        <dbReference type="ARBA" id="ARBA00012167"/>
    </source>
</evidence>
<keyword evidence="3" id="KW-0004">4Fe-4S</keyword>
<evidence type="ECO:0000256" key="8">
    <source>
        <dbReference type="ARBA" id="ARBA00023014"/>
    </source>
</evidence>
<dbReference type="InterPro" id="IPR013483">
    <property type="entry name" value="MoaA"/>
</dbReference>
<dbReference type="GO" id="GO:0005525">
    <property type="term" value="F:GTP binding"/>
    <property type="evidence" value="ECO:0007669"/>
    <property type="project" value="UniProtKB-KW"/>
</dbReference>
<keyword evidence="4" id="KW-0949">S-adenosyl-L-methionine</keyword>
<protein>
    <recommendedName>
        <fullName evidence="2">GTP 3',8-cyclase</fullName>
        <ecNumber evidence="2">4.1.99.22</ecNumber>
    </recommendedName>
</protein>
<comment type="cofactor">
    <cofactor evidence="1">
        <name>[4Fe-4S] cluster</name>
        <dbReference type="ChEBI" id="CHEBI:49883"/>
    </cofactor>
</comment>
<dbReference type="GO" id="GO:0051539">
    <property type="term" value="F:4 iron, 4 sulfur cluster binding"/>
    <property type="evidence" value="ECO:0007669"/>
    <property type="project" value="UniProtKB-KW"/>
</dbReference>
<evidence type="ECO:0000256" key="5">
    <source>
        <dbReference type="ARBA" id="ARBA00022723"/>
    </source>
</evidence>
<dbReference type="InterPro" id="IPR040064">
    <property type="entry name" value="MoaA-like"/>
</dbReference>
<comment type="catalytic activity">
    <reaction evidence="12">
        <text>GTP + AH2 + S-adenosyl-L-methionine = (8S)-3',8-cyclo-7,8-dihydroguanosine 5'-triphosphate + 5'-deoxyadenosine + L-methionine + A + H(+)</text>
        <dbReference type="Rhea" id="RHEA:49576"/>
        <dbReference type="ChEBI" id="CHEBI:13193"/>
        <dbReference type="ChEBI" id="CHEBI:15378"/>
        <dbReference type="ChEBI" id="CHEBI:17319"/>
        <dbReference type="ChEBI" id="CHEBI:17499"/>
        <dbReference type="ChEBI" id="CHEBI:37565"/>
        <dbReference type="ChEBI" id="CHEBI:57844"/>
        <dbReference type="ChEBI" id="CHEBI:59789"/>
        <dbReference type="ChEBI" id="CHEBI:131766"/>
        <dbReference type="EC" id="4.1.99.22"/>
    </reaction>
</comment>
<dbReference type="SFLD" id="SFLDG01386">
    <property type="entry name" value="main_SPASM_domain-containing"/>
    <property type="match status" value="1"/>
</dbReference>
<dbReference type="CDD" id="cd01335">
    <property type="entry name" value="Radical_SAM"/>
    <property type="match status" value="1"/>
</dbReference>
<keyword evidence="10" id="KW-0501">Molybdenum cofactor biosynthesis</keyword>
<dbReference type="SFLD" id="SFLDS00029">
    <property type="entry name" value="Radical_SAM"/>
    <property type="match status" value="1"/>
</dbReference>
<evidence type="ECO:0000256" key="10">
    <source>
        <dbReference type="ARBA" id="ARBA00023150"/>
    </source>
</evidence>
<dbReference type="InterPro" id="IPR006638">
    <property type="entry name" value="Elp3/MiaA/NifB-like_rSAM"/>
</dbReference>
<dbReference type="Gene3D" id="3.20.20.70">
    <property type="entry name" value="Aldolase class I"/>
    <property type="match status" value="1"/>
</dbReference>
<evidence type="ECO:0000256" key="1">
    <source>
        <dbReference type="ARBA" id="ARBA00001966"/>
    </source>
</evidence>
<accession>A0A0F9S5Y3</accession>
<proteinExistence type="inferred from homology"/>
<organism evidence="15">
    <name type="scientific">marine sediment metagenome</name>
    <dbReference type="NCBI Taxonomy" id="412755"/>
    <lineage>
        <taxon>unclassified sequences</taxon>
        <taxon>metagenomes</taxon>
        <taxon>ecological metagenomes</taxon>
    </lineage>
</organism>
<dbReference type="SFLD" id="SFLDG01383">
    <property type="entry name" value="cyclic_pyranopterin_phosphate"/>
    <property type="match status" value="1"/>
</dbReference>
<dbReference type="InterPro" id="IPR050105">
    <property type="entry name" value="MoCo_biosynth_MoaA/MoaC"/>
</dbReference>